<keyword evidence="1" id="KW-0812">Transmembrane</keyword>
<gene>
    <name evidence="2" type="ORF">UFOPK2658_00454</name>
    <name evidence="3" type="ORF">UFOPK3304_00881</name>
</gene>
<keyword evidence="1" id="KW-0472">Membrane</keyword>
<evidence type="ECO:0000256" key="1">
    <source>
        <dbReference type="SAM" id="Phobius"/>
    </source>
</evidence>
<proteinExistence type="predicted"/>
<organism evidence="2">
    <name type="scientific">freshwater metagenome</name>
    <dbReference type="NCBI Taxonomy" id="449393"/>
    <lineage>
        <taxon>unclassified sequences</taxon>
        <taxon>metagenomes</taxon>
        <taxon>ecological metagenomes</taxon>
    </lineage>
</organism>
<keyword evidence="1" id="KW-1133">Transmembrane helix</keyword>
<dbReference type="EMBL" id="CAEZYH010000010">
    <property type="protein sequence ID" value="CAB4711925.1"/>
    <property type="molecule type" value="Genomic_DNA"/>
</dbReference>
<evidence type="ECO:0000313" key="3">
    <source>
        <dbReference type="EMBL" id="CAB4868785.1"/>
    </source>
</evidence>
<sequence length="498" mass="52014">MLDGVAAVMTNVPTFRKELSERDQGSALLLVLILMVVGSVIAIGLLTFTRVLLDTRPALHEQNSAAEAVKSGTRMAITLQRDFGPSACFAASANWSINGYNVNSTCTTVTSYTSGANRYGTITTLNSGTTTNITTPSWAGAITTALSGNILINAGTATAPLSSNFTNDGSTSWTSIAKQWWQLAGDNPTGSVWNYPQLPQIPSFERPGSQASIGTCSLYFPGRYLGTTALTLTSGTHYFASGIYYFERPLIITGGAQVVFGEGSYGGCAVDAQAAYASTAPKSHEITGKGATLLLGSGATLTVQESSVRFNRRVSTSTTRGSEGVSIRTVNFGQSNTAVVIPADTVLLPDGTTTAVASHSIIPVANATPVSYVSSTLAPSTTWGVDVRLNGTVSTTNRFLVDGYIFVPNTGVRATGTTTTYEFGMSGGVVAAKFQLALSLAPTQGISSYKVGVISQTVQRKVRLAVSTTGGVRHAVSTAIIEVHADKSYAINSWVVDP</sequence>
<dbReference type="EMBL" id="CAFBLJ010000038">
    <property type="protein sequence ID" value="CAB4868785.1"/>
    <property type="molecule type" value="Genomic_DNA"/>
</dbReference>
<feature type="transmembrane region" description="Helical" evidence="1">
    <location>
        <begin position="27"/>
        <end position="48"/>
    </location>
</feature>
<name>A0A6J6QSD9_9ZZZZ</name>
<accession>A0A6J6QSD9</accession>
<protein>
    <submittedName>
        <fullName evidence="2">Unannotated protein</fullName>
    </submittedName>
</protein>
<evidence type="ECO:0000313" key="2">
    <source>
        <dbReference type="EMBL" id="CAB4711925.1"/>
    </source>
</evidence>
<reference evidence="2" key="1">
    <citation type="submission" date="2020-05" db="EMBL/GenBank/DDBJ databases">
        <authorList>
            <person name="Chiriac C."/>
            <person name="Salcher M."/>
            <person name="Ghai R."/>
            <person name="Kavagutti S V."/>
        </authorList>
    </citation>
    <scope>NUCLEOTIDE SEQUENCE</scope>
</reference>
<dbReference type="AlphaFoldDB" id="A0A6J6QSD9"/>